<keyword evidence="1" id="KW-0472">Membrane</keyword>
<feature type="transmembrane region" description="Helical" evidence="1">
    <location>
        <begin position="38"/>
        <end position="62"/>
    </location>
</feature>
<name>A0AAU7VNC3_9FIRM</name>
<proteinExistence type="predicted"/>
<protein>
    <submittedName>
        <fullName evidence="2">Uncharacterized protein</fullName>
    </submittedName>
</protein>
<accession>A0AAU7VNC3</accession>
<feature type="transmembrane region" description="Helical" evidence="1">
    <location>
        <begin position="82"/>
        <end position="108"/>
    </location>
</feature>
<organism evidence="2">
    <name type="scientific">Proteinivorax tanatarense</name>
    <dbReference type="NCBI Taxonomy" id="1260629"/>
    <lineage>
        <taxon>Bacteria</taxon>
        <taxon>Bacillati</taxon>
        <taxon>Bacillota</taxon>
        <taxon>Clostridia</taxon>
        <taxon>Eubacteriales</taxon>
        <taxon>Proteinivoracaceae</taxon>
        <taxon>Proteinivorax</taxon>
    </lineage>
</organism>
<reference evidence="2" key="1">
    <citation type="journal article" date="2013" name="Extremophiles">
        <title>Proteinivorax tanatarense gen. nov., sp. nov., an anaerobic, haloalkaliphilic, proteolytic bacterium isolated from a decaying algal bloom, and proposal of Proteinivoraceae fam. nov.</title>
        <authorList>
            <person name="Kevbrin V."/>
            <person name="Boltyanskaya Y."/>
            <person name="Zhilina T."/>
            <person name="Kolganova T."/>
            <person name="Lavrentjeva E."/>
            <person name="Kuznetsov B."/>
        </authorList>
    </citation>
    <scope>NUCLEOTIDE SEQUENCE</scope>
    <source>
        <strain evidence="2">Z-910T</strain>
    </source>
</reference>
<dbReference type="RefSeq" id="WP_350344289.1">
    <property type="nucleotide sequence ID" value="NZ_CP158367.1"/>
</dbReference>
<keyword evidence="1" id="KW-1133">Transmembrane helix</keyword>
<evidence type="ECO:0000313" key="2">
    <source>
        <dbReference type="EMBL" id="XBX75545.1"/>
    </source>
</evidence>
<reference evidence="2" key="2">
    <citation type="submission" date="2024-06" db="EMBL/GenBank/DDBJ databases">
        <authorList>
            <person name="Petrova K.O."/>
            <person name="Toshchakov S.V."/>
            <person name="Boltjanskaja Y.V."/>
            <person name="Kevbrin V."/>
        </authorList>
    </citation>
    <scope>NUCLEOTIDE SEQUENCE</scope>
    <source>
        <strain evidence="2">Z-910T</strain>
    </source>
</reference>
<gene>
    <name evidence="2" type="ORF">PRVXT_000682</name>
</gene>
<dbReference type="AlphaFoldDB" id="A0AAU7VNC3"/>
<sequence>MKMVEDKGQDLAENKKGKEVIEQKGDKRRSFISHKCDLMFYVFICFLVVMTLIILAEVKYLYDNNFLSSMREIPEINQREFFTIYIRLLLQSFAIPLANIALMTIFYFEVRKIQDRAKAKGYG</sequence>
<dbReference type="EMBL" id="CP158367">
    <property type="protein sequence ID" value="XBX75545.1"/>
    <property type="molecule type" value="Genomic_DNA"/>
</dbReference>
<evidence type="ECO:0000256" key="1">
    <source>
        <dbReference type="SAM" id="Phobius"/>
    </source>
</evidence>
<keyword evidence="1" id="KW-0812">Transmembrane</keyword>